<evidence type="ECO:0000256" key="1">
    <source>
        <dbReference type="SAM" id="Phobius"/>
    </source>
</evidence>
<gene>
    <name evidence="3" type="ORF">CMN54_06500</name>
</gene>
<comment type="caution">
    <text evidence="3">The sequence shown here is derived from an EMBL/GenBank/DDBJ whole genome shotgun (WGS) entry which is preliminary data.</text>
</comment>
<protein>
    <recommendedName>
        <fullName evidence="2">Prepilin peptidase A24 N-terminal domain-containing protein</fullName>
    </recommendedName>
</protein>
<proteinExistence type="predicted"/>
<dbReference type="InterPro" id="IPR010627">
    <property type="entry name" value="Prepilin_pept_A24_N"/>
</dbReference>
<organism evidence="3 4">
    <name type="scientific">SAR324 cluster bacterium</name>
    <dbReference type="NCBI Taxonomy" id="2024889"/>
    <lineage>
        <taxon>Bacteria</taxon>
        <taxon>Deltaproteobacteria</taxon>
        <taxon>SAR324 cluster</taxon>
    </lineage>
</organism>
<reference evidence="4" key="1">
    <citation type="submission" date="2017-09" db="EMBL/GenBank/DDBJ databases">
        <title>The Reconstruction of 2,631 Draft Metagenome-Assembled Genomes from the Global Oceans.</title>
        <authorList>
            <person name="Tully B.J."/>
            <person name="Graham E.D."/>
            <person name="Heidelberg J.F."/>
        </authorList>
    </citation>
    <scope>NUCLEOTIDE SEQUENCE [LARGE SCALE GENOMIC DNA]</scope>
</reference>
<feature type="domain" description="Prepilin peptidase A24 N-terminal" evidence="2">
    <location>
        <begin position="23"/>
        <end position="123"/>
    </location>
</feature>
<dbReference type="GO" id="GO:0004190">
    <property type="term" value="F:aspartic-type endopeptidase activity"/>
    <property type="evidence" value="ECO:0007669"/>
    <property type="project" value="TreeGrafter"/>
</dbReference>
<evidence type="ECO:0000313" key="3">
    <source>
        <dbReference type="EMBL" id="MAH63085.1"/>
    </source>
</evidence>
<dbReference type="GO" id="GO:0006465">
    <property type="term" value="P:signal peptide processing"/>
    <property type="evidence" value="ECO:0007669"/>
    <property type="project" value="TreeGrafter"/>
</dbReference>
<feature type="transmembrane region" description="Helical" evidence="1">
    <location>
        <begin position="128"/>
        <end position="147"/>
    </location>
</feature>
<dbReference type="AlphaFoldDB" id="A0A2D6YIZ8"/>
<keyword evidence="1" id="KW-0472">Membrane</keyword>
<dbReference type="EMBL" id="NZEX01000075">
    <property type="protein sequence ID" value="MAH63085.1"/>
    <property type="molecule type" value="Genomic_DNA"/>
</dbReference>
<evidence type="ECO:0000313" key="4">
    <source>
        <dbReference type="Proteomes" id="UP000226525"/>
    </source>
</evidence>
<dbReference type="GO" id="GO:0005886">
    <property type="term" value="C:plasma membrane"/>
    <property type="evidence" value="ECO:0007669"/>
    <property type="project" value="TreeGrafter"/>
</dbReference>
<dbReference type="Pfam" id="PF06750">
    <property type="entry name" value="A24_N_bact"/>
    <property type="match status" value="1"/>
</dbReference>
<keyword evidence="1" id="KW-1133">Transmembrane helix</keyword>
<dbReference type="PANTHER" id="PTHR30487">
    <property type="entry name" value="TYPE 4 PREPILIN-LIKE PROTEINS LEADER PEPTIDE-PROCESSING ENZYME"/>
    <property type="match status" value="1"/>
</dbReference>
<dbReference type="Proteomes" id="UP000226525">
    <property type="component" value="Unassembled WGS sequence"/>
</dbReference>
<dbReference type="InterPro" id="IPR050882">
    <property type="entry name" value="Prepilin_peptidase/N-MTase"/>
</dbReference>
<sequence length="155" mass="17590">MTDFHTHAIDAPPFFRALTLCAIGAILGSFLQALFDRRRICQKQSQIDGGDQFARRLKKLNSFSPSRSFCFACGSQLAWYDNIPIWSYCWLQGRCRLCRVPFNNKSFHMELGLGLGFGLLGWSLKISWLLGGLTFLWIVGWTVFLNAPSRCADKS</sequence>
<evidence type="ECO:0000259" key="2">
    <source>
        <dbReference type="Pfam" id="PF06750"/>
    </source>
</evidence>
<feature type="transmembrane region" description="Helical" evidence="1">
    <location>
        <begin position="14"/>
        <end position="35"/>
    </location>
</feature>
<dbReference type="PANTHER" id="PTHR30487:SF0">
    <property type="entry name" value="PREPILIN LEADER PEPTIDASE_N-METHYLTRANSFERASE-RELATED"/>
    <property type="match status" value="1"/>
</dbReference>
<name>A0A2D6YIZ8_9DELT</name>
<keyword evidence="1" id="KW-0812">Transmembrane</keyword>
<accession>A0A2D6YIZ8</accession>